<dbReference type="GO" id="GO:0003676">
    <property type="term" value="F:nucleic acid binding"/>
    <property type="evidence" value="ECO:0007669"/>
    <property type="project" value="InterPro"/>
</dbReference>
<dbReference type="PANTHER" id="PTHR42648">
    <property type="entry name" value="TRANSPOSASE, PUTATIVE-RELATED"/>
    <property type="match status" value="1"/>
</dbReference>
<dbReference type="InterPro" id="IPR013103">
    <property type="entry name" value="RVT_2"/>
</dbReference>
<dbReference type="SUPFAM" id="SSF53098">
    <property type="entry name" value="Ribonuclease H-like"/>
    <property type="match status" value="1"/>
</dbReference>
<gene>
    <name evidence="7" type="ORF">KK1_044680</name>
</gene>
<dbReference type="GO" id="GO:0046872">
    <property type="term" value="F:metal ion binding"/>
    <property type="evidence" value="ECO:0007669"/>
    <property type="project" value="UniProtKB-KW"/>
</dbReference>
<feature type="compositionally biased region" description="Polar residues" evidence="5">
    <location>
        <begin position="557"/>
        <end position="571"/>
    </location>
</feature>
<keyword evidence="3" id="KW-0064">Aspartyl protease</keyword>
<protein>
    <submittedName>
        <fullName evidence="7">Retrovirus-related Pol polyprotein from transposon TNT 1-94</fullName>
    </submittedName>
</protein>
<feature type="non-terminal residue" evidence="7">
    <location>
        <position position="1"/>
    </location>
</feature>
<dbReference type="Pfam" id="PF22936">
    <property type="entry name" value="Pol_BBD"/>
    <property type="match status" value="1"/>
</dbReference>
<dbReference type="Pfam" id="PF25597">
    <property type="entry name" value="SH3_retrovirus"/>
    <property type="match status" value="1"/>
</dbReference>
<dbReference type="Gene3D" id="3.30.420.10">
    <property type="entry name" value="Ribonuclease H-like superfamily/Ribonuclease H"/>
    <property type="match status" value="1"/>
</dbReference>
<evidence type="ECO:0000313" key="8">
    <source>
        <dbReference type="Proteomes" id="UP000075243"/>
    </source>
</evidence>
<evidence type="ECO:0000313" key="7">
    <source>
        <dbReference type="EMBL" id="KYP34377.1"/>
    </source>
</evidence>
<keyword evidence="4" id="KW-0378">Hydrolase</keyword>
<dbReference type="PROSITE" id="PS50994">
    <property type="entry name" value="INTEGRASE"/>
    <property type="match status" value="1"/>
</dbReference>
<organism evidence="7 8">
    <name type="scientific">Cajanus cajan</name>
    <name type="common">Pigeon pea</name>
    <name type="synonym">Cajanus indicus</name>
    <dbReference type="NCBI Taxonomy" id="3821"/>
    <lineage>
        <taxon>Eukaryota</taxon>
        <taxon>Viridiplantae</taxon>
        <taxon>Streptophyta</taxon>
        <taxon>Embryophyta</taxon>
        <taxon>Tracheophyta</taxon>
        <taxon>Spermatophyta</taxon>
        <taxon>Magnoliopsida</taxon>
        <taxon>eudicotyledons</taxon>
        <taxon>Gunneridae</taxon>
        <taxon>Pentapetalae</taxon>
        <taxon>rosids</taxon>
        <taxon>fabids</taxon>
        <taxon>Fabales</taxon>
        <taxon>Fabaceae</taxon>
        <taxon>Papilionoideae</taxon>
        <taxon>50 kb inversion clade</taxon>
        <taxon>NPAAA clade</taxon>
        <taxon>indigoferoid/millettioid clade</taxon>
        <taxon>Phaseoleae</taxon>
        <taxon>Cajanus</taxon>
    </lineage>
</organism>
<dbReference type="InterPro" id="IPR012337">
    <property type="entry name" value="RNaseH-like_sf"/>
</dbReference>
<dbReference type="SUPFAM" id="SSF56672">
    <property type="entry name" value="DNA/RNA polymerases"/>
    <property type="match status" value="1"/>
</dbReference>
<evidence type="ECO:0000256" key="1">
    <source>
        <dbReference type="ARBA" id="ARBA00022670"/>
    </source>
</evidence>
<dbReference type="GO" id="GO:0015074">
    <property type="term" value="P:DNA integration"/>
    <property type="evidence" value="ECO:0007669"/>
    <property type="project" value="InterPro"/>
</dbReference>
<feature type="region of interest" description="Disordered" evidence="5">
    <location>
        <begin position="523"/>
        <end position="581"/>
    </location>
</feature>
<dbReference type="GO" id="GO:0004190">
    <property type="term" value="F:aspartic-type endopeptidase activity"/>
    <property type="evidence" value="ECO:0007669"/>
    <property type="project" value="UniProtKB-KW"/>
</dbReference>
<dbReference type="EMBL" id="KQ484612">
    <property type="protein sequence ID" value="KYP34377.1"/>
    <property type="molecule type" value="Genomic_DNA"/>
</dbReference>
<dbReference type="GO" id="GO:0006508">
    <property type="term" value="P:proteolysis"/>
    <property type="evidence" value="ECO:0007669"/>
    <property type="project" value="UniProtKB-KW"/>
</dbReference>
<evidence type="ECO:0000256" key="3">
    <source>
        <dbReference type="ARBA" id="ARBA00022750"/>
    </source>
</evidence>
<dbReference type="Pfam" id="PF07727">
    <property type="entry name" value="RVT_2"/>
    <property type="match status" value="1"/>
</dbReference>
<evidence type="ECO:0000256" key="2">
    <source>
        <dbReference type="ARBA" id="ARBA00022723"/>
    </source>
</evidence>
<dbReference type="AlphaFoldDB" id="A0A151QVI1"/>
<dbReference type="InterPro" id="IPR054722">
    <property type="entry name" value="PolX-like_BBD"/>
</dbReference>
<evidence type="ECO:0000256" key="5">
    <source>
        <dbReference type="SAM" id="MobiDB-lite"/>
    </source>
</evidence>
<dbReference type="InterPro" id="IPR036397">
    <property type="entry name" value="RNaseH_sf"/>
</dbReference>
<dbReference type="Pfam" id="PF13976">
    <property type="entry name" value="gag_pre-integrs"/>
    <property type="match status" value="1"/>
</dbReference>
<dbReference type="Gramene" id="C.cajan_45171.t">
    <property type="protein sequence ID" value="C.cajan_45171.t"/>
    <property type="gene ID" value="C.cajan_45171"/>
</dbReference>
<sequence>KHGHTLATCYQIQGFPDKSVKKTRTSSTTSVNPVNQLSSEQYHKLLTLLAKEETTSSSVNLAGTALTHFPPSWIIDSGASNHTCTSLSFFSSYSSVHKHISVQLPDGSEALVIHIGTICCSPSLTLTNVFYIPTFKFNLLSISQLTNSTNCDAIFSSTECIFQDRATKKTIGRGSARNGLFYLSADLALNSTLFFKYSNKHDKDHSCLSHPSSSCFGFMHCNKLDLWHSRLGHPSKSRFNFIVRNFPNINANKDFICDVCPRAKQSRLPFSQSSSCSTHCFELIHVDIWGPFSILSNNGSRYFLTIIDDYSQCTWLYLMKHKSETFNMIVHFFNQIHRQFNTKIDQINSGNGDVFLPQLQTIRSDNGSEFLSKPMQTWFHDHGVIHQRSCVATPKKNGVVECTTRKILFSTSHPPSYSSLRVFGCLCFATNMNIQHKFDERSKPGIFVGYPFGQKGYRIYDLQSRKIYVSCDVQFHEAIFPFQDFSSPSFPDEICINTPINADDLLDPVTIVQIRPDISLANNQVANSDETTISTSNPQDDNSTNSQSLSEDAPSNDIPSVETSLPPTNHSQRPRRPPHHLKDYVCNHIKSTTNFPLANYLSLSNLSNFHQPFLTNIIGNQEPKSFSQAMKSAEWREAMAKEIQALESNNTWSLCPLPQGKSSIGCKWVYKIKYRSDGSIERYKACLVAKGYTQIEGIDYHDTFAPVAKLVTVRLLLSIAAIKNWSLHQLDVNNAFLQGDLNEEVYMKLPPGFSRKGETYVCKLHKSIYGLKQASRQWFSKFSTTLIQRGFRQSISDYSLFTYISGQTSVFVLVYIDDIIITGNNDDAIFNIKQFLAQSFSIKDLGNLRYFLAIEVSRSKKGIFLCQRKYTLDILSDTGMTGCRPSDFPMEQHLCLRPNDYTLLPDPTAYRRLVGRLLYLTVTRPDIQYVVNTLSQFM</sequence>
<keyword evidence="1" id="KW-0645">Protease</keyword>
<feature type="domain" description="Integrase catalytic" evidence="6">
    <location>
        <begin position="265"/>
        <end position="407"/>
    </location>
</feature>
<proteinExistence type="predicted"/>
<dbReference type="Pfam" id="PF00665">
    <property type="entry name" value="rve"/>
    <property type="match status" value="1"/>
</dbReference>
<dbReference type="InterPro" id="IPR025724">
    <property type="entry name" value="GAG-pre-integrase_dom"/>
</dbReference>
<keyword evidence="8" id="KW-1185">Reference proteome</keyword>
<dbReference type="Proteomes" id="UP000075243">
    <property type="component" value="Unassembled WGS sequence"/>
</dbReference>
<dbReference type="InterPro" id="IPR001584">
    <property type="entry name" value="Integrase_cat-core"/>
</dbReference>
<feature type="compositionally biased region" description="Polar residues" evidence="5">
    <location>
        <begin position="523"/>
        <end position="550"/>
    </location>
</feature>
<name>A0A151QVI1_CAJCA</name>
<reference evidence="7" key="1">
    <citation type="journal article" date="2012" name="Nat. Biotechnol.">
        <title>Draft genome sequence of pigeonpea (Cajanus cajan), an orphan legume crop of resource-poor farmers.</title>
        <authorList>
            <person name="Varshney R.K."/>
            <person name="Chen W."/>
            <person name="Li Y."/>
            <person name="Bharti A.K."/>
            <person name="Saxena R.K."/>
            <person name="Schlueter J.A."/>
            <person name="Donoghue M.T."/>
            <person name="Azam S."/>
            <person name="Fan G."/>
            <person name="Whaley A.M."/>
            <person name="Farmer A.D."/>
            <person name="Sheridan J."/>
            <person name="Iwata A."/>
            <person name="Tuteja R."/>
            <person name="Penmetsa R.V."/>
            <person name="Wu W."/>
            <person name="Upadhyaya H.D."/>
            <person name="Yang S.P."/>
            <person name="Shah T."/>
            <person name="Saxena K.B."/>
            <person name="Michael T."/>
            <person name="McCombie W.R."/>
            <person name="Yang B."/>
            <person name="Zhang G."/>
            <person name="Yang H."/>
            <person name="Wang J."/>
            <person name="Spillane C."/>
            <person name="Cook D.R."/>
            <person name="May G.D."/>
            <person name="Xu X."/>
            <person name="Jackson S.A."/>
        </authorList>
    </citation>
    <scope>NUCLEOTIDE SEQUENCE [LARGE SCALE GENOMIC DNA]</scope>
</reference>
<evidence type="ECO:0000256" key="4">
    <source>
        <dbReference type="ARBA" id="ARBA00022801"/>
    </source>
</evidence>
<dbReference type="InterPro" id="IPR039537">
    <property type="entry name" value="Retrotran_Ty1/copia-like"/>
</dbReference>
<accession>A0A151QVI1</accession>
<dbReference type="InterPro" id="IPR057670">
    <property type="entry name" value="SH3_retrovirus"/>
</dbReference>
<evidence type="ECO:0000259" key="6">
    <source>
        <dbReference type="PROSITE" id="PS50994"/>
    </source>
</evidence>
<dbReference type="InterPro" id="IPR043502">
    <property type="entry name" value="DNA/RNA_pol_sf"/>
</dbReference>
<keyword evidence="2" id="KW-0479">Metal-binding</keyword>
<dbReference type="OMA" id="STECIFQ"/>
<dbReference type="PANTHER" id="PTHR42648:SF31">
    <property type="entry name" value="RNA-DIRECTED DNA POLYMERASE"/>
    <property type="match status" value="1"/>
</dbReference>